<keyword evidence="2" id="KW-0238">DNA-binding</keyword>
<sequence length="565" mass="66948">MHSRKVYFFVFSFFVIFQNLLSQTSSIEQVYEQKVLTFRDTNIDSLTFYAKKLQNSNDVCYQYKGVRALNYIPYSEENYPLSEKRTLSLIKNINNSLKETPNRQCLLYLKINCYNRLFWIKKNQENYTEAYQYLISMNEVIDRIDSPIKKHQYSVSNKLNKAQIKRVLNMDREAINILLDVVFKAKKVNDTAFISENLKLINSHLYNSLGKSYLILASKTDNTQLLDSANIYFDKSYEVTKTFNPIHKSSKLFYYYRKTEVLIAQKKFKEAIKLINEYKNINNGLNYKHREFFQKAICFHNLNKADSAIYHANKLLNDKKDKCSRSNLITLYDILSKQYLNLNKQDSAYKYSSKTLEEFQIARNNKEETYQLLYKNDLKNAQELNNSLIEKSKKENSSYMLFIAIPAISIIAIIAFFYRKEKKRNKKLYKKIITVTEEPETTKKEYNIDEKLEKEILNKLYKIKENHEYLQPDFSINKIANELNTNSTYISFVFNSKKEESFKQYYTKLKIEYIIDKLKTDKTYRMYSIQTLAEEVGYSNASAFSRAFKKHTGVTPSIFLKTLDD</sequence>
<dbReference type="InterPro" id="IPR009057">
    <property type="entry name" value="Homeodomain-like_sf"/>
</dbReference>
<dbReference type="SUPFAM" id="SSF48452">
    <property type="entry name" value="TPR-like"/>
    <property type="match status" value="1"/>
</dbReference>
<accession>A0A1Y2PBP5</accession>
<keyword evidence="3" id="KW-0804">Transcription</keyword>
<keyword evidence="4" id="KW-0472">Membrane</keyword>
<reference evidence="6 7" key="1">
    <citation type="submission" date="2015-03" db="EMBL/GenBank/DDBJ databases">
        <title>Genome sequence of Tenacibaculum sp. S2-2, isolated from intestinal microbiota of sea cucumber, Apostichopus japonicas.</title>
        <authorList>
            <person name="Shao Z."/>
            <person name="Wang L."/>
            <person name="Li X."/>
        </authorList>
    </citation>
    <scope>NUCLEOTIDE SEQUENCE [LARGE SCALE GENOMIC DNA]</scope>
    <source>
        <strain evidence="6 7">S2-2</strain>
    </source>
</reference>
<dbReference type="SMART" id="SM00342">
    <property type="entry name" value="HTH_ARAC"/>
    <property type="match status" value="1"/>
</dbReference>
<feature type="domain" description="HTH araC/xylS-type" evidence="5">
    <location>
        <begin position="458"/>
        <end position="562"/>
    </location>
</feature>
<dbReference type="STRING" id="1635173.WH52_07565"/>
<dbReference type="PANTHER" id="PTHR43280">
    <property type="entry name" value="ARAC-FAMILY TRANSCRIPTIONAL REGULATOR"/>
    <property type="match status" value="1"/>
</dbReference>
<protein>
    <recommendedName>
        <fullName evidence="5">HTH araC/xylS-type domain-containing protein</fullName>
    </recommendedName>
</protein>
<dbReference type="Pfam" id="PF12833">
    <property type="entry name" value="HTH_18"/>
    <property type="match status" value="1"/>
</dbReference>
<dbReference type="AlphaFoldDB" id="A0A1Y2PBP5"/>
<dbReference type="InParanoid" id="A0A1Y2PBP5"/>
<feature type="transmembrane region" description="Helical" evidence="4">
    <location>
        <begin position="399"/>
        <end position="418"/>
    </location>
</feature>
<dbReference type="PANTHER" id="PTHR43280:SF34">
    <property type="entry name" value="ARAC-FAMILY TRANSCRIPTIONAL REGULATOR"/>
    <property type="match status" value="1"/>
</dbReference>
<keyword evidence="4" id="KW-0812">Transmembrane</keyword>
<proteinExistence type="predicted"/>
<dbReference type="SUPFAM" id="SSF46689">
    <property type="entry name" value="Homeodomain-like"/>
    <property type="match status" value="1"/>
</dbReference>
<keyword evidence="1" id="KW-0805">Transcription regulation</keyword>
<evidence type="ECO:0000256" key="2">
    <source>
        <dbReference type="ARBA" id="ARBA00023125"/>
    </source>
</evidence>
<dbReference type="Gene3D" id="1.10.10.60">
    <property type="entry name" value="Homeodomain-like"/>
    <property type="match status" value="2"/>
</dbReference>
<dbReference type="GO" id="GO:0003700">
    <property type="term" value="F:DNA-binding transcription factor activity"/>
    <property type="evidence" value="ECO:0007669"/>
    <property type="project" value="InterPro"/>
</dbReference>
<evidence type="ECO:0000313" key="7">
    <source>
        <dbReference type="Proteomes" id="UP000194221"/>
    </source>
</evidence>
<gene>
    <name evidence="6" type="ORF">WH52_07565</name>
</gene>
<dbReference type="PRINTS" id="PR00032">
    <property type="entry name" value="HTHARAC"/>
</dbReference>
<keyword evidence="4" id="KW-1133">Transmembrane helix</keyword>
<organism evidence="6 7">
    <name type="scientific">Tenacibaculum holothuriorum</name>
    <dbReference type="NCBI Taxonomy" id="1635173"/>
    <lineage>
        <taxon>Bacteria</taxon>
        <taxon>Pseudomonadati</taxon>
        <taxon>Bacteroidota</taxon>
        <taxon>Flavobacteriia</taxon>
        <taxon>Flavobacteriales</taxon>
        <taxon>Flavobacteriaceae</taxon>
        <taxon>Tenacibaculum</taxon>
    </lineage>
</organism>
<dbReference type="GO" id="GO:0043565">
    <property type="term" value="F:sequence-specific DNA binding"/>
    <property type="evidence" value="ECO:0007669"/>
    <property type="project" value="InterPro"/>
</dbReference>
<dbReference type="InterPro" id="IPR020449">
    <property type="entry name" value="Tscrpt_reg_AraC-type_HTH"/>
</dbReference>
<keyword evidence="7" id="KW-1185">Reference proteome</keyword>
<evidence type="ECO:0000313" key="6">
    <source>
        <dbReference type="EMBL" id="OSY87892.1"/>
    </source>
</evidence>
<evidence type="ECO:0000259" key="5">
    <source>
        <dbReference type="PROSITE" id="PS01124"/>
    </source>
</evidence>
<dbReference type="PROSITE" id="PS01124">
    <property type="entry name" value="HTH_ARAC_FAMILY_2"/>
    <property type="match status" value="1"/>
</dbReference>
<comment type="caution">
    <text evidence="6">The sequence shown here is derived from an EMBL/GenBank/DDBJ whole genome shotgun (WGS) entry which is preliminary data.</text>
</comment>
<dbReference type="Proteomes" id="UP000194221">
    <property type="component" value="Unassembled WGS sequence"/>
</dbReference>
<evidence type="ECO:0000256" key="4">
    <source>
        <dbReference type="SAM" id="Phobius"/>
    </source>
</evidence>
<evidence type="ECO:0000256" key="3">
    <source>
        <dbReference type="ARBA" id="ARBA00023163"/>
    </source>
</evidence>
<name>A0A1Y2PBP5_9FLAO</name>
<dbReference type="EMBL" id="LAPZ01000005">
    <property type="protein sequence ID" value="OSY87892.1"/>
    <property type="molecule type" value="Genomic_DNA"/>
</dbReference>
<dbReference type="InterPro" id="IPR018060">
    <property type="entry name" value="HTH_AraC"/>
</dbReference>
<dbReference type="InterPro" id="IPR011990">
    <property type="entry name" value="TPR-like_helical_dom_sf"/>
</dbReference>
<evidence type="ECO:0000256" key="1">
    <source>
        <dbReference type="ARBA" id="ARBA00023015"/>
    </source>
</evidence>